<dbReference type="Proteomes" id="UP001164746">
    <property type="component" value="Chromosome 3"/>
</dbReference>
<evidence type="ECO:0000313" key="2">
    <source>
        <dbReference type="Proteomes" id="UP001164746"/>
    </source>
</evidence>
<dbReference type="InterPro" id="IPR051941">
    <property type="entry name" value="BG_Antigen-Binding_Lectin"/>
</dbReference>
<dbReference type="EMBL" id="CP111014">
    <property type="protein sequence ID" value="WAQ98943.1"/>
    <property type="molecule type" value="Genomic_DNA"/>
</dbReference>
<dbReference type="PANTHER" id="PTHR45713">
    <property type="entry name" value="FTP DOMAIN-CONTAINING PROTEIN"/>
    <property type="match status" value="1"/>
</dbReference>
<name>A0ABY7DPA5_MYAAR</name>
<dbReference type="Gene3D" id="2.60.120.260">
    <property type="entry name" value="Galactose-binding domain-like"/>
    <property type="match status" value="2"/>
</dbReference>
<gene>
    <name evidence="1" type="ORF">MAR_023316</name>
</gene>
<feature type="non-terminal residue" evidence="1">
    <location>
        <position position="398"/>
    </location>
</feature>
<dbReference type="PANTHER" id="PTHR45713:SF6">
    <property type="entry name" value="F5_8 TYPE C DOMAIN-CONTAINING PROTEIN"/>
    <property type="match status" value="1"/>
</dbReference>
<dbReference type="SUPFAM" id="SSF49785">
    <property type="entry name" value="Galactose-binding domain-like"/>
    <property type="match status" value="2"/>
</dbReference>
<proteinExistence type="predicted"/>
<organism evidence="1 2">
    <name type="scientific">Mya arenaria</name>
    <name type="common">Soft-shell clam</name>
    <dbReference type="NCBI Taxonomy" id="6604"/>
    <lineage>
        <taxon>Eukaryota</taxon>
        <taxon>Metazoa</taxon>
        <taxon>Spiralia</taxon>
        <taxon>Lophotrochozoa</taxon>
        <taxon>Mollusca</taxon>
        <taxon>Bivalvia</taxon>
        <taxon>Autobranchia</taxon>
        <taxon>Heteroconchia</taxon>
        <taxon>Euheterodonta</taxon>
        <taxon>Imparidentia</taxon>
        <taxon>Neoheterodontei</taxon>
        <taxon>Myida</taxon>
        <taxon>Myoidea</taxon>
        <taxon>Myidae</taxon>
        <taxon>Mya</taxon>
    </lineage>
</organism>
<accession>A0ABY7DPA5</accession>
<protein>
    <submittedName>
        <fullName evidence="1">Uncharacterized protein</fullName>
    </submittedName>
</protein>
<sequence length="398" mass="44337">VDILKTADTMHYNTRRLTMYSLLFSLIAMSVLRDSLETVTEIDVIALLKNTSVPPLVTGSNYWSDWSPDRIIDGNNGDGDADKCKCCAALYQPAWATLDLNSPFLLSRINVFGRTDGSNWQSQNLVAYIGDSSMGNQYLTQLNDPDRSKNGLFIHLDPPRLAQYIQFKRSNDRFMTICEVEILKTDLDIIQSGAVSPRANQSSQYDECKAEKAIDGLLFTSDAEICGTCSATSGNEPPQWQLDLGRKVLLQGYRIYGRNGECERDKFGEGCVHDCHCVDGEMCDGVTGECASQNCKRGKPPTTKSSQTYTNAEFGTPKRNVSYASKNISAQISGVVHTTDADNQYYEFGNLIPGIQIHNLWDYIKDHKEKGSQHFNDEFAGYGNVRKFIASQVNICNI</sequence>
<evidence type="ECO:0000313" key="1">
    <source>
        <dbReference type="EMBL" id="WAQ98943.1"/>
    </source>
</evidence>
<dbReference type="InterPro" id="IPR008979">
    <property type="entry name" value="Galactose-bd-like_sf"/>
</dbReference>
<reference evidence="1" key="1">
    <citation type="submission" date="2022-11" db="EMBL/GenBank/DDBJ databases">
        <title>Centuries of genome instability and evolution in soft-shell clam transmissible cancer (bioRxiv).</title>
        <authorList>
            <person name="Hart S.F.M."/>
            <person name="Yonemitsu M.A."/>
            <person name="Giersch R.M."/>
            <person name="Beal B.F."/>
            <person name="Arriagada G."/>
            <person name="Davis B.W."/>
            <person name="Ostrander E.A."/>
            <person name="Goff S.P."/>
            <person name="Metzger M.J."/>
        </authorList>
    </citation>
    <scope>NUCLEOTIDE SEQUENCE</scope>
    <source>
        <strain evidence="1">MELC-2E11</strain>
        <tissue evidence="1">Siphon/mantle</tissue>
    </source>
</reference>
<keyword evidence="2" id="KW-1185">Reference proteome</keyword>